<protein>
    <submittedName>
        <fullName evidence="1">Pol-like protein</fullName>
    </submittedName>
</protein>
<accession>A0AB34FEB6</accession>
<keyword evidence="2" id="KW-1185">Reference proteome</keyword>
<dbReference type="Proteomes" id="UP001163105">
    <property type="component" value="Unassembled WGS sequence"/>
</dbReference>
<name>A0AB34FEB6_9HYPO</name>
<organism evidence="1 2">
    <name type="scientific">Purpureocillium lavendulum</name>
    <dbReference type="NCBI Taxonomy" id="1247861"/>
    <lineage>
        <taxon>Eukaryota</taxon>
        <taxon>Fungi</taxon>
        <taxon>Dikarya</taxon>
        <taxon>Ascomycota</taxon>
        <taxon>Pezizomycotina</taxon>
        <taxon>Sordariomycetes</taxon>
        <taxon>Hypocreomycetidae</taxon>
        <taxon>Hypocreales</taxon>
        <taxon>Ophiocordycipitaceae</taxon>
        <taxon>Purpureocillium</taxon>
    </lineage>
</organism>
<comment type="caution">
    <text evidence="1">The sequence shown here is derived from an EMBL/GenBank/DDBJ whole genome shotgun (WGS) entry which is preliminary data.</text>
</comment>
<evidence type="ECO:0000313" key="2">
    <source>
        <dbReference type="Proteomes" id="UP001163105"/>
    </source>
</evidence>
<reference evidence="1" key="1">
    <citation type="submission" date="2023-01" db="EMBL/GenBank/DDBJ databases">
        <title>The growth and conidiation of Purpureocillium lavendulum are regulated by nitrogen source and histone H3K14 acetylation.</title>
        <authorList>
            <person name="Tang P."/>
            <person name="Han J."/>
            <person name="Zhang C."/>
            <person name="Tang P."/>
            <person name="Qi F."/>
            <person name="Zhang K."/>
            <person name="Liang L."/>
        </authorList>
    </citation>
    <scope>NUCLEOTIDE SEQUENCE</scope>
    <source>
        <strain evidence="1">YMF1.00683</strain>
    </source>
</reference>
<evidence type="ECO:0000313" key="1">
    <source>
        <dbReference type="EMBL" id="KAJ6437384.1"/>
    </source>
</evidence>
<dbReference type="EMBL" id="JAQHRD010000012">
    <property type="protein sequence ID" value="KAJ6437384.1"/>
    <property type="molecule type" value="Genomic_DNA"/>
</dbReference>
<gene>
    <name evidence="1" type="ORF">O9K51_09940</name>
</gene>
<dbReference type="AlphaFoldDB" id="A0AB34FEB6"/>
<sequence length="79" mass="9568">MTEEERLLLHQYLYAWGQWWTVQKSTEHEPYAGRGKRSRVDIGAPSVPPNQTAFEQETREFSQWMWNTWDETISPYYLK</sequence>
<proteinExistence type="predicted"/>